<dbReference type="RefSeq" id="WP_179973568.1">
    <property type="nucleotide sequence ID" value="NZ_AP022593.1"/>
</dbReference>
<accession>A0A7I7RTM8</accession>
<sequence length="194" mass="20369">MASTGTYGVGGARAGAPITSRLGKYQLRVTALNATEVVAHAGGWLVDRAMAGWDVSVVLTEDCDPLPLRILGMHADLPDADDDSIAPLRSQSVAVSAAAIATDEELRTAVTRTAKRGLAEVIVWGDADAALVPGLEPVVHVLSSAARAFKTRALMAARTCLDVAPTETFRYRTTAVLADYRDLTPSAATLLAQR</sequence>
<dbReference type="Proteomes" id="UP000467428">
    <property type="component" value="Chromosome"/>
</dbReference>
<proteinExistence type="predicted"/>
<evidence type="ECO:0000313" key="1">
    <source>
        <dbReference type="EMBL" id="BBY47570.1"/>
    </source>
</evidence>
<geneLocation type="plasmid" evidence="2">
    <name>pjcm18538 dna</name>
</geneLocation>
<gene>
    <name evidence="1" type="ORF">MARA_10380</name>
</gene>
<name>A0A7I7RTM8_9MYCO</name>
<keyword evidence="2" id="KW-1185">Reference proteome</keyword>
<reference evidence="1 2" key="1">
    <citation type="journal article" date="2019" name="Emerg. Microbes Infect.">
        <title>Comprehensive subspecies identification of 175 nontuberculous mycobacteria species based on 7547 genomic profiles.</title>
        <authorList>
            <person name="Matsumoto Y."/>
            <person name="Kinjo T."/>
            <person name="Motooka D."/>
            <person name="Nabeya D."/>
            <person name="Jung N."/>
            <person name="Uechi K."/>
            <person name="Horii T."/>
            <person name="Iida T."/>
            <person name="Fujita J."/>
            <person name="Nakamura S."/>
        </authorList>
    </citation>
    <scope>NUCLEOTIDE SEQUENCE [LARGE SCALE GENOMIC DNA]</scope>
    <source>
        <strain evidence="1 2">JCM 18538</strain>
    </source>
</reference>
<organism evidence="1 2">
    <name type="scientific">Mycolicibacterium arabiense</name>
    <dbReference type="NCBI Taxonomy" id="1286181"/>
    <lineage>
        <taxon>Bacteria</taxon>
        <taxon>Bacillati</taxon>
        <taxon>Actinomycetota</taxon>
        <taxon>Actinomycetes</taxon>
        <taxon>Mycobacteriales</taxon>
        <taxon>Mycobacteriaceae</taxon>
        <taxon>Mycolicibacterium</taxon>
    </lineage>
</organism>
<protein>
    <submittedName>
        <fullName evidence="1">Uncharacterized protein</fullName>
    </submittedName>
</protein>
<evidence type="ECO:0000313" key="2">
    <source>
        <dbReference type="Proteomes" id="UP000467428"/>
    </source>
</evidence>
<dbReference type="AlphaFoldDB" id="A0A7I7RTM8"/>
<dbReference type="KEGG" id="marz:MARA_10380"/>
<dbReference type="EMBL" id="AP022593">
    <property type="protein sequence ID" value="BBY47570.1"/>
    <property type="molecule type" value="Genomic_DNA"/>
</dbReference>